<keyword evidence="5 7" id="KW-0521">NADP</keyword>
<evidence type="ECO:0000256" key="2">
    <source>
        <dbReference type="ARBA" id="ARBA00009539"/>
    </source>
</evidence>
<evidence type="ECO:0000256" key="3">
    <source>
        <dbReference type="ARBA" id="ARBA00012856"/>
    </source>
</evidence>
<accession>A0A327Z771</accession>
<dbReference type="PRINTS" id="PR00070">
    <property type="entry name" value="DHFR"/>
</dbReference>
<comment type="pathway">
    <text evidence="1 7">Cofactor biosynthesis; tetrahydrofolate biosynthesis; 5,6,7,8-tetrahydrofolate from 7,8-dihydrofolate: step 1/1.</text>
</comment>
<evidence type="ECO:0000256" key="8">
    <source>
        <dbReference type="RuleBase" id="RU004474"/>
    </source>
</evidence>
<keyword evidence="4 7" id="KW-0554">One-carbon metabolism</keyword>
<comment type="caution">
    <text evidence="10">The sequence shown here is derived from an EMBL/GenBank/DDBJ whole genome shotgun (WGS) entry which is preliminary data.</text>
</comment>
<dbReference type="PANTHER" id="PTHR48069">
    <property type="entry name" value="DIHYDROFOLATE REDUCTASE"/>
    <property type="match status" value="1"/>
</dbReference>
<dbReference type="InterPro" id="IPR017925">
    <property type="entry name" value="DHFR_CS"/>
</dbReference>
<comment type="catalytic activity">
    <reaction evidence="7">
        <text>(6S)-5,6,7,8-tetrahydrofolate + NADP(+) = 7,8-dihydrofolate + NADPH + H(+)</text>
        <dbReference type="Rhea" id="RHEA:15009"/>
        <dbReference type="ChEBI" id="CHEBI:15378"/>
        <dbReference type="ChEBI" id="CHEBI:57451"/>
        <dbReference type="ChEBI" id="CHEBI:57453"/>
        <dbReference type="ChEBI" id="CHEBI:57783"/>
        <dbReference type="ChEBI" id="CHEBI:58349"/>
        <dbReference type="EC" id="1.5.1.3"/>
    </reaction>
</comment>
<comment type="similarity">
    <text evidence="2 7 8">Belongs to the dihydrofolate reductase family.</text>
</comment>
<feature type="domain" description="DHFR" evidence="9">
    <location>
        <begin position="2"/>
        <end position="158"/>
    </location>
</feature>
<dbReference type="InterPro" id="IPR001796">
    <property type="entry name" value="DHFR_dom"/>
</dbReference>
<gene>
    <name evidence="10" type="ORF">B0I29_112206</name>
</gene>
<dbReference type="InterPro" id="IPR012259">
    <property type="entry name" value="DHFR"/>
</dbReference>
<evidence type="ECO:0000256" key="1">
    <source>
        <dbReference type="ARBA" id="ARBA00004903"/>
    </source>
</evidence>
<dbReference type="Proteomes" id="UP000249341">
    <property type="component" value="Unassembled WGS sequence"/>
</dbReference>
<protein>
    <recommendedName>
        <fullName evidence="3 7">Dihydrofolate reductase</fullName>
        <ecNumber evidence="3 7">1.5.1.3</ecNumber>
    </recommendedName>
</protein>
<dbReference type="PROSITE" id="PS51330">
    <property type="entry name" value="DHFR_2"/>
    <property type="match status" value="1"/>
</dbReference>
<evidence type="ECO:0000256" key="6">
    <source>
        <dbReference type="ARBA" id="ARBA00023002"/>
    </source>
</evidence>
<dbReference type="Pfam" id="PF00186">
    <property type="entry name" value="DHFR_1"/>
    <property type="match status" value="1"/>
</dbReference>
<organism evidence="10 11">
    <name type="scientific">Actinoplanes lutulentus</name>
    <dbReference type="NCBI Taxonomy" id="1287878"/>
    <lineage>
        <taxon>Bacteria</taxon>
        <taxon>Bacillati</taxon>
        <taxon>Actinomycetota</taxon>
        <taxon>Actinomycetes</taxon>
        <taxon>Micromonosporales</taxon>
        <taxon>Micromonosporaceae</taxon>
        <taxon>Actinoplanes</taxon>
    </lineage>
</organism>
<dbReference type="OrthoDB" id="9804315at2"/>
<dbReference type="AlphaFoldDB" id="A0A327Z771"/>
<dbReference type="RefSeq" id="WP_111651522.1">
    <property type="nucleotide sequence ID" value="NZ_JACHWI010000002.1"/>
</dbReference>
<dbReference type="PROSITE" id="PS00075">
    <property type="entry name" value="DHFR_1"/>
    <property type="match status" value="1"/>
</dbReference>
<dbReference type="GO" id="GO:0046452">
    <property type="term" value="P:dihydrofolate metabolic process"/>
    <property type="evidence" value="ECO:0007669"/>
    <property type="project" value="TreeGrafter"/>
</dbReference>
<dbReference type="EMBL" id="QLMJ01000012">
    <property type="protein sequence ID" value="RAK33174.1"/>
    <property type="molecule type" value="Genomic_DNA"/>
</dbReference>
<dbReference type="PIRSF" id="PIRSF000194">
    <property type="entry name" value="DHFR"/>
    <property type="match status" value="1"/>
</dbReference>
<keyword evidence="11" id="KW-1185">Reference proteome</keyword>
<dbReference type="GO" id="GO:0004146">
    <property type="term" value="F:dihydrofolate reductase activity"/>
    <property type="evidence" value="ECO:0007669"/>
    <property type="project" value="UniProtKB-EC"/>
</dbReference>
<dbReference type="Gene3D" id="3.40.430.10">
    <property type="entry name" value="Dihydrofolate Reductase, subunit A"/>
    <property type="match status" value="1"/>
</dbReference>
<dbReference type="CDD" id="cd00209">
    <property type="entry name" value="DHFR"/>
    <property type="match status" value="1"/>
</dbReference>
<evidence type="ECO:0000313" key="10">
    <source>
        <dbReference type="EMBL" id="RAK33174.1"/>
    </source>
</evidence>
<evidence type="ECO:0000313" key="11">
    <source>
        <dbReference type="Proteomes" id="UP000249341"/>
    </source>
</evidence>
<keyword evidence="6 7" id="KW-0560">Oxidoreductase</keyword>
<evidence type="ECO:0000256" key="5">
    <source>
        <dbReference type="ARBA" id="ARBA00022857"/>
    </source>
</evidence>
<dbReference type="SUPFAM" id="SSF53597">
    <property type="entry name" value="Dihydrofolate reductase-like"/>
    <property type="match status" value="1"/>
</dbReference>
<proteinExistence type="inferred from homology"/>
<reference evidence="10 11" key="1">
    <citation type="submission" date="2018-06" db="EMBL/GenBank/DDBJ databases">
        <title>Genomic Encyclopedia of Type Strains, Phase III (KMG-III): the genomes of soil and plant-associated and newly described type strains.</title>
        <authorList>
            <person name="Whitman W."/>
        </authorList>
    </citation>
    <scope>NUCLEOTIDE SEQUENCE [LARGE SCALE GENOMIC DNA]</scope>
    <source>
        <strain evidence="10 11">CGMCC 4.7090</strain>
    </source>
</reference>
<dbReference type="GO" id="GO:0005829">
    <property type="term" value="C:cytosol"/>
    <property type="evidence" value="ECO:0007669"/>
    <property type="project" value="TreeGrafter"/>
</dbReference>
<dbReference type="GO" id="GO:0006730">
    <property type="term" value="P:one-carbon metabolic process"/>
    <property type="evidence" value="ECO:0007669"/>
    <property type="project" value="UniProtKB-KW"/>
</dbReference>
<sequence length="158" mass="17638">MTIHMIWAQARNGVIGAAGEIPWRIPGEQRLFKERTMGSTVVMGRATWDSLPERVRPLPGRRNVVLTRSPGWSAEGAVVAHSPDEVVEDDFWVMGGGEIYAAFLPRAAHLVRTTIDFDADGDAFAPEIGSDWETTSTTGWLTAEMGQRYRIDDLLRRR</sequence>
<dbReference type="GO" id="GO:0050661">
    <property type="term" value="F:NADP binding"/>
    <property type="evidence" value="ECO:0007669"/>
    <property type="project" value="InterPro"/>
</dbReference>
<dbReference type="GO" id="GO:0046654">
    <property type="term" value="P:tetrahydrofolate biosynthetic process"/>
    <property type="evidence" value="ECO:0007669"/>
    <property type="project" value="UniProtKB-UniPathway"/>
</dbReference>
<dbReference type="UniPathway" id="UPA00077">
    <property type="reaction ID" value="UER00158"/>
</dbReference>
<dbReference type="GO" id="GO:0046655">
    <property type="term" value="P:folic acid metabolic process"/>
    <property type="evidence" value="ECO:0007669"/>
    <property type="project" value="TreeGrafter"/>
</dbReference>
<dbReference type="InterPro" id="IPR024072">
    <property type="entry name" value="DHFR-like_dom_sf"/>
</dbReference>
<evidence type="ECO:0000259" key="9">
    <source>
        <dbReference type="PROSITE" id="PS51330"/>
    </source>
</evidence>
<dbReference type="PANTHER" id="PTHR48069:SF3">
    <property type="entry name" value="DIHYDROFOLATE REDUCTASE"/>
    <property type="match status" value="1"/>
</dbReference>
<evidence type="ECO:0000256" key="7">
    <source>
        <dbReference type="PIRNR" id="PIRNR000194"/>
    </source>
</evidence>
<name>A0A327Z771_9ACTN</name>
<comment type="function">
    <text evidence="7">Key enzyme in folate metabolism. Catalyzes an essential reaction for de novo glycine and purine synthesis, and for DNA precursor synthesis.</text>
</comment>
<dbReference type="EC" id="1.5.1.3" evidence="3 7"/>
<evidence type="ECO:0000256" key="4">
    <source>
        <dbReference type="ARBA" id="ARBA00022563"/>
    </source>
</evidence>